<keyword evidence="5" id="KW-0998">Cell outer membrane</keyword>
<feature type="chain" id="PRO_5016612150" evidence="6">
    <location>
        <begin position="20"/>
        <end position="645"/>
    </location>
</feature>
<evidence type="ECO:0000259" key="7">
    <source>
        <dbReference type="Pfam" id="PF07980"/>
    </source>
</evidence>
<gene>
    <name evidence="9" type="ORF">DRW42_26750</name>
</gene>
<evidence type="ECO:0000256" key="2">
    <source>
        <dbReference type="ARBA" id="ARBA00006275"/>
    </source>
</evidence>
<protein>
    <submittedName>
        <fullName evidence="9">RagB/SusD family nutrient uptake outer membrane protein</fullName>
    </submittedName>
</protein>
<comment type="caution">
    <text evidence="9">The sequence shown here is derived from an EMBL/GenBank/DDBJ whole genome shotgun (WGS) entry which is preliminary data.</text>
</comment>
<evidence type="ECO:0000256" key="1">
    <source>
        <dbReference type="ARBA" id="ARBA00004442"/>
    </source>
</evidence>
<feature type="signal peptide" evidence="6">
    <location>
        <begin position="1"/>
        <end position="19"/>
    </location>
</feature>
<keyword evidence="3 6" id="KW-0732">Signal</keyword>
<dbReference type="InterPro" id="IPR033985">
    <property type="entry name" value="SusD-like_N"/>
</dbReference>
<comment type="similarity">
    <text evidence="2">Belongs to the SusD family.</text>
</comment>
<evidence type="ECO:0000256" key="4">
    <source>
        <dbReference type="ARBA" id="ARBA00023136"/>
    </source>
</evidence>
<dbReference type="InterPro" id="IPR012944">
    <property type="entry name" value="SusD_RagB_dom"/>
</dbReference>
<dbReference type="SUPFAM" id="SSF48452">
    <property type="entry name" value="TPR-like"/>
    <property type="match status" value="1"/>
</dbReference>
<dbReference type="RefSeq" id="WP_113951928.1">
    <property type="nucleotide sequence ID" value="NZ_QNQU01000038.1"/>
</dbReference>
<dbReference type="EMBL" id="QNQU01000038">
    <property type="protein sequence ID" value="RBQ02416.1"/>
    <property type="molecule type" value="Genomic_DNA"/>
</dbReference>
<dbReference type="Pfam" id="PF07980">
    <property type="entry name" value="SusD_RagB"/>
    <property type="match status" value="1"/>
</dbReference>
<name>A0A366KL52_9SPHI</name>
<keyword evidence="10" id="KW-1185">Reference proteome</keyword>
<dbReference type="GO" id="GO:0009279">
    <property type="term" value="C:cell outer membrane"/>
    <property type="evidence" value="ECO:0007669"/>
    <property type="project" value="UniProtKB-SubCell"/>
</dbReference>
<dbReference type="OrthoDB" id="608091at2"/>
<dbReference type="PROSITE" id="PS51257">
    <property type="entry name" value="PROKAR_LIPOPROTEIN"/>
    <property type="match status" value="1"/>
</dbReference>
<feature type="domain" description="RagB/SusD" evidence="7">
    <location>
        <begin position="361"/>
        <end position="645"/>
    </location>
</feature>
<sequence>MKSLYSKILFAVVMALSMASCKKYLNVTPDNVGTIDYAFRNRNEAENYLFTCYSTLQRLQEPWMDGGFSSSGEIVFPGENELNDKQGINSVGFNMMRGTQTSSNPGLNYWDGNEGGQAMFNAIRRCNTMLENIDKPIDLGDTEKRRWIAEVKFLKAYYHFYLFRMYGPIPITDVNLPISSSIEETRLKRKPVDSVVNYMVKLLDEATPDLPTQIQNQTQELGRITALISRSVKAQILVAAASPLFNGNSDYAGLRNKDGQQLFSQQKDQQKWDRAAQACDEALKACLAAGLGLHTFIPTANMPANLPQELINVLSFQTAITDKWEQNTELIWGMAPLFGFGKQERCIPRLNAAAALNIGSAQGFFAVPIAEQELFYTNNGLPIDEDKTWDYRNRYTLQTAGTADQYYVHNGYETVKAHFKREPRFYASIAFDGGVWYGNGQLGDPANANYVQARGTTSFAGPKDGSHTNISGYWPKKLVNYLTVYNDRLSYEDFHFPLMRLSDLYLLYAEALNEQGKNYSEVLPYIDEVRKRAKIPAIADAWTATLSTNPMKYTTQAGLRQIIHQERRIELAFECMPGWDLRRWKELQTVMAKPMQGWSIFDDQAVNYYRPRNLFVPIFSTKDYLWPIKSDNLAVNPNLVQNPFW</sequence>
<evidence type="ECO:0000259" key="8">
    <source>
        <dbReference type="Pfam" id="PF14322"/>
    </source>
</evidence>
<dbReference type="AlphaFoldDB" id="A0A366KL52"/>
<dbReference type="InterPro" id="IPR011990">
    <property type="entry name" value="TPR-like_helical_dom_sf"/>
</dbReference>
<evidence type="ECO:0000256" key="5">
    <source>
        <dbReference type="ARBA" id="ARBA00023237"/>
    </source>
</evidence>
<evidence type="ECO:0000313" key="9">
    <source>
        <dbReference type="EMBL" id="RBQ02416.1"/>
    </source>
</evidence>
<keyword evidence="4" id="KW-0472">Membrane</keyword>
<evidence type="ECO:0000256" key="6">
    <source>
        <dbReference type="SAM" id="SignalP"/>
    </source>
</evidence>
<evidence type="ECO:0000313" key="10">
    <source>
        <dbReference type="Proteomes" id="UP000252081"/>
    </source>
</evidence>
<dbReference type="Proteomes" id="UP000252081">
    <property type="component" value="Unassembled WGS sequence"/>
</dbReference>
<organism evidence="9 10">
    <name type="scientific">Pedobacter miscanthi</name>
    <dbReference type="NCBI Taxonomy" id="2259170"/>
    <lineage>
        <taxon>Bacteria</taxon>
        <taxon>Pseudomonadati</taxon>
        <taxon>Bacteroidota</taxon>
        <taxon>Sphingobacteriia</taxon>
        <taxon>Sphingobacteriales</taxon>
        <taxon>Sphingobacteriaceae</taxon>
        <taxon>Pedobacter</taxon>
    </lineage>
</organism>
<proteinExistence type="inferred from homology"/>
<dbReference type="Gene3D" id="1.25.40.390">
    <property type="match status" value="1"/>
</dbReference>
<dbReference type="Pfam" id="PF14322">
    <property type="entry name" value="SusD-like_3"/>
    <property type="match status" value="1"/>
</dbReference>
<reference evidence="9 10" key="1">
    <citation type="submission" date="2018-07" db="EMBL/GenBank/DDBJ databases">
        <title>A draft genome of a endophytic bacteria, a new species of Pedobacter.</title>
        <authorList>
            <person name="Zhang Z.D."/>
            <person name="Chen Z.J."/>
        </authorList>
    </citation>
    <scope>NUCLEOTIDE SEQUENCE [LARGE SCALE GENOMIC DNA]</scope>
    <source>
        <strain evidence="9 10">RS10</strain>
    </source>
</reference>
<comment type="subcellular location">
    <subcellularLocation>
        <location evidence="1">Cell outer membrane</location>
    </subcellularLocation>
</comment>
<evidence type="ECO:0000256" key="3">
    <source>
        <dbReference type="ARBA" id="ARBA00022729"/>
    </source>
</evidence>
<accession>A0A366KL52</accession>
<feature type="domain" description="SusD-like N-terminal" evidence="8">
    <location>
        <begin position="117"/>
        <end position="217"/>
    </location>
</feature>